<dbReference type="AlphaFoldDB" id="A0A7J6PPH7"/>
<evidence type="ECO:0000313" key="4">
    <source>
        <dbReference type="Proteomes" id="UP000574390"/>
    </source>
</evidence>
<feature type="compositionally biased region" description="Pro residues" evidence="1">
    <location>
        <begin position="53"/>
        <end position="63"/>
    </location>
</feature>
<protein>
    <submittedName>
        <fullName evidence="3">Uncharacterized protein</fullName>
    </submittedName>
</protein>
<evidence type="ECO:0000256" key="1">
    <source>
        <dbReference type="SAM" id="MobiDB-lite"/>
    </source>
</evidence>
<dbReference type="Proteomes" id="UP000574390">
    <property type="component" value="Unassembled WGS sequence"/>
</dbReference>
<dbReference type="EMBL" id="JABANM010035573">
    <property type="protein sequence ID" value="KAF4697646.1"/>
    <property type="molecule type" value="Genomic_DNA"/>
</dbReference>
<comment type="caution">
    <text evidence="3">The sequence shown here is derived from an EMBL/GenBank/DDBJ whole genome shotgun (WGS) entry which is preliminary data.</text>
</comment>
<organism evidence="3 4">
    <name type="scientific">Perkinsus olseni</name>
    <name type="common">Perkinsus atlanticus</name>
    <dbReference type="NCBI Taxonomy" id="32597"/>
    <lineage>
        <taxon>Eukaryota</taxon>
        <taxon>Sar</taxon>
        <taxon>Alveolata</taxon>
        <taxon>Perkinsozoa</taxon>
        <taxon>Perkinsea</taxon>
        <taxon>Perkinsida</taxon>
        <taxon>Perkinsidae</taxon>
        <taxon>Perkinsus</taxon>
    </lineage>
</organism>
<name>A0A7J6PPH7_PEROL</name>
<proteinExistence type="predicted"/>
<feature type="region of interest" description="Disordered" evidence="1">
    <location>
        <begin position="47"/>
        <end position="66"/>
    </location>
</feature>
<accession>A0A7J6PPH7</accession>
<evidence type="ECO:0000313" key="3">
    <source>
        <dbReference type="EMBL" id="KAF4697646.1"/>
    </source>
</evidence>
<keyword evidence="2" id="KW-0732">Signal</keyword>
<gene>
    <name evidence="3" type="ORF">FOZ62_028662</name>
</gene>
<feature type="signal peptide" evidence="2">
    <location>
        <begin position="1"/>
        <end position="20"/>
    </location>
</feature>
<sequence length="266" mass="29502">MMNFISTWLIPAQLLVITTAQPYGNFVHRGGVYNITYRVDEQGQASFGFASTAPPPPGSPPGTPSRHLRNYFGPYPLSNIRDNTYTFDLSRISVMSWYESIKLQLQEAGDAKADEPLAGIQTGDLTTLTYTSGDTLTTNFRNEVIEFERVPYPLIPGEFEYYETKAPHLRLSYRVHSAGAVGIQASCDGGSITPRFVFKLTRPDWGMPYNVRSVGLTPPYALIQMVQSDCPKAGVQSTDLLQVTFITKDTIFVTIGGRTRALSRVQ</sequence>
<evidence type="ECO:0000256" key="2">
    <source>
        <dbReference type="SAM" id="SignalP"/>
    </source>
</evidence>
<reference evidence="3 4" key="1">
    <citation type="submission" date="2020-04" db="EMBL/GenBank/DDBJ databases">
        <title>Perkinsus olseni comparative genomics.</title>
        <authorList>
            <person name="Bogema D.R."/>
        </authorList>
    </citation>
    <scope>NUCLEOTIDE SEQUENCE [LARGE SCALE GENOMIC DNA]</scope>
    <source>
        <strain evidence="3">ATCC PRA-205</strain>
    </source>
</reference>
<feature type="chain" id="PRO_5029885117" evidence="2">
    <location>
        <begin position="21"/>
        <end position="266"/>
    </location>
</feature>